<dbReference type="EMBL" id="KM066034">
    <property type="protein sequence ID" value="AIK67686.1"/>
    <property type="molecule type" value="Genomic_DNA"/>
</dbReference>
<protein>
    <submittedName>
        <fullName evidence="1">Uncharacterized protein</fullName>
    </submittedName>
</protein>
<dbReference type="Proteomes" id="UP000201872">
    <property type="component" value="Segment"/>
</dbReference>
<dbReference type="KEGG" id="vg:23680134"/>
<evidence type="ECO:0000313" key="1">
    <source>
        <dbReference type="EMBL" id="AIK67686.1"/>
    </source>
</evidence>
<dbReference type="GeneID" id="23680134"/>
<organism evidence="1 2">
    <name type="scientific">Mycobacterium phage Inventum</name>
    <dbReference type="NCBI Taxonomy" id="1527580"/>
    <lineage>
        <taxon>Viruses</taxon>
        <taxon>Duplodnaviria</taxon>
        <taxon>Heunggongvirae</taxon>
        <taxon>Uroviricota</taxon>
        <taxon>Caudoviricetes</taxon>
        <taxon>Gracegardnervirinae</taxon>
        <taxon>Cheoctovirus</taxon>
        <taxon>Cheoctovirus inventum</taxon>
    </lineage>
</organism>
<evidence type="ECO:0000313" key="2">
    <source>
        <dbReference type="Proteomes" id="UP000201872"/>
    </source>
</evidence>
<accession>A0A076YNT2</accession>
<reference evidence="1 2" key="1">
    <citation type="submission" date="2014-06" db="EMBL/GenBank/DDBJ databases">
        <authorList>
            <person name="Karssen M.P."/>
            <person name="Best A."/>
            <person name="Stukey J."/>
            <person name="D'Addario T.J."/>
            <person name="Day A.S."/>
            <person name="Deeg C.E."/>
            <person name="Johnson L.E."/>
            <person name="Leonard B.R."/>
            <person name="Neilands D.A."/>
            <person name="Owens N.D."/>
            <person name="Schuman J.A."/>
            <person name="Stukel M.G."/>
            <person name="Tans L.M."/>
            <person name="Thomas M.K."/>
            <person name="Ulmer M.R."/>
            <person name="VanWynen C.M."/>
            <person name="Vessells D.W."/>
            <person name="Viveen V.D."/>
            <person name="Weiss M.P."/>
            <person name="Anders K.R."/>
            <person name="Braun M.A."/>
            <person name="Delesalle V.A."/>
            <person name="Hughes L.E."/>
            <person name="Ware V.C."/>
            <person name="Bradley K.W."/>
            <person name="Barker L.P."/>
            <person name="Asai D.J."/>
            <person name="Bowman C.A."/>
            <person name="Russell D.A."/>
            <person name="Pope W.H."/>
            <person name="Jacobs-Sera D."/>
            <person name="Hendrix R.W."/>
            <person name="Hatfull G.F."/>
        </authorList>
    </citation>
    <scope>NUCLEOTIDE SEQUENCE [LARGE SCALE GENOMIC DNA]</scope>
</reference>
<proteinExistence type="predicted"/>
<keyword evidence="2" id="KW-1185">Reference proteome</keyword>
<dbReference type="OrthoDB" id="20688at10239"/>
<sequence length="75" mass="8436">MNDPAIEAAYRYRQQQYPNADGLVGLAREALKPVRGVHERWAARYADRYSGGALLIKALLDELAPLLYTSEELES</sequence>
<dbReference type="RefSeq" id="YP_009125352.1">
    <property type="nucleotide sequence ID" value="NC_026596.1"/>
</dbReference>
<gene>
    <name evidence="1" type="ORF">PBI_INVENTUM_71</name>
</gene>
<name>A0A076YNT2_9CAUD</name>